<dbReference type="EMBL" id="AQFT01000066">
    <property type="protein sequence ID" value="EMZ27967.1"/>
    <property type="molecule type" value="Genomic_DNA"/>
</dbReference>
<feature type="transmembrane region" description="Helical" evidence="1">
    <location>
        <begin position="68"/>
        <end position="90"/>
    </location>
</feature>
<feature type="transmembrane region" description="Helical" evidence="1">
    <location>
        <begin position="12"/>
        <end position="36"/>
    </location>
</feature>
<dbReference type="AlphaFoldDB" id="N2AEZ5"/>
<evidence type="ECO:0000256" key="1">
    <source>
        <dbReference type="SAM" id="Phobius"/>
    </source>
</evidence>
<evidence type="ECO:0000313" key="3">
    <source>
        <dbReference type="Proteomes" id="UP000012589"/>
    </source>
</evidence>
<dbReference type="HOGENOM" id="CLU_1324733_0_0_9"/>
<organism evidence="2 3">
    <name type="scientific">Eubacterium plexicaudatum ASF492</name>
    <dbReference type="NCBI Taxonomy" id="1235802"/>
    <lineage>
        <taxon>Bacteria</taxon>
        <taxon>Bacillati</taxon>
        <taxon>Bacillota</taxon>
        <taxon>Clostridia</taxon>
        <taxon>Eubacteriales</taxon>
        <taxon>Eubacteriaceae</taxon>
        <taxon>Eubacterium</taxon>
    </lineage>
</organism>
<keyword evidence="1" id="KW-1133">Transmembrane helix</keyword>
<dbReference type="PATRIC" id="fig|1235802.3.peg.2239"/>
<keyword evidence="3" id="KW-1185">Reference proteome</keyword>
<protein>
    <submittedName>
        <fullName evidence="2">Uncharacterized protein</fullName>
    </submittedName>
</protein>
<reference evidence="2 3" key="1">
    <citation type="journal article" date="2014" name="Genome Announc.">
        <title>Draft genome sequences of the altered schaedler flora, a defined bacterial community from gnotobiotic mice.</title>
        <authorList>
            <person name="Wannemuehler M.J."/>
            <person name="Overstreet A.M."/>
            <person name="Ward D.V."/>
            <person name="Phillips G.J."/>
        </authorList>
    </citation>
    <scope>NUCLEOTIDE SEQUENCE [LARGE SCALE GENOMIC DNA]</scope>
    <source>
        <strain evidence="2 3">ASF492</strain>
    </source>
</reference>
<proteinExistence type="predicted"/>
<sequence length="207" mass="23550">MIFGLNTTWLYQWGLIGMGIKIAVLSICVLLILLIIKLFDYKYKKKMAAARDDLSMESLTIKKTNKKMVVMCIAVPFFVIGVLISGVFALSEKYDFFYELTGSPGIYVERHENSKNSIWNVECTALTDGALKKVINKDKKKLENLYVDNQSKGGKLTMIIQQGKLKKEYHIGTGRTEMNMADFTAESVRLAVKHKDVQTIDFSVEWE</sequence>
<keyword evidence="1" id="KW-0812">Transmembrane</keyword>
<evidence type="ECO:0000313" key="2">
    <source>
        <dbReference type="EMBL" id="EMZ27967.1"/>
    </source>
</evidence>
<dbReference type="STRING" id="1235802.C823_02108"/>
<dbReference type="Proteomes" id="UP000012589">
    <property type="component" value="Unassembled WGS sequence"/>
</dbReference>
<keyword evidence="1" id="KW-0472">Membrane</keyword>
<accession>N2AEZ5</accession>
<name>N2AEZ5_9FIRM</name>
<gene>
    <name evidence="2" type="ORF">C823_02108</name>
</gene>
<comment type="caution">
    <text evidence="2">The sequence shown here is derived from an EMBL/GenBank/DDBJ whole genome shotgun (WGS) entry which is preliminary data.</text>
</comment>